<keyword evidence="1" id="KW-0732">Signal</keyword>
<feature type="chain" id="PRO_5015643813" evidence="1">
    <location>
        <begin position="26"/>
        <end position="94"/>
    </location>
</feature>
<accession>A0A2T5JU22</accession>
<protein>
    <submittedName>
        <fullName evidence="2">Uncharacterized protein</fullName>
    </submittedName>
</protein>
<proteinExistence type="predicted"/>
<evidence type="ECO:0000313" key="3">
    <source>
        <dbReference type="Proteomes" id="UP000244060"/>
    </source>
</evidence>
<evidence type="ECO:0000313" key="2">
    <source>
        <dbReference type="EMBL" id="PTR13528.1"/>
    </source>
</evidence>
<comment type="caution">
    <text evidence="2">The sequence shown here is derived from an EMBL/GenBank/DDBJ whole genome shotgun (WGS) entry which is preliminary data.</text>
</comment>
<dbReference type="EMBL" id="QAOT01000021">
    <property type="protein sequence ID" value="PTR13528.1"/>
    <property type="molecule type" value="Genomic_DNA"/>
</dbReference>
<dbReference type="Proteomes" id="UP000244060">
    <property type="component" value="Unassembled WGS sequence"/>
</dbReference>
<dbReference type="OrthoDB" id="7875306at2"/>
<dbReference type="AlphaFoldDB" id="A0A2T5JU22"/>
<name>A0A2T5JU22_9RHOB</name>
<evidence type="ECO:0000256" key="1">
    <source>
        <dbReference type="SAM" id="SignalP"/>
    </source>
</evidence>
<dbReference type="RefSeq" id="WP_044247992.1">
    <property type="nucleotide sequence ID" value="NZ_CP089965.1"/>
</dbReference>
<keyword evidence="3" id="KW-1185">Reference proteome</keyword>
<feature type="signal peptide" evidence="1">
    <location>
        <begin position="1"/>
        <end position="25"/>
    </location>
</feature>
<sequence>MVPARGFLVAFGVALVLGAPQATLASNDTTRNSQPVRGVVQTRTAGTFDWLSRPAVVVRASSEAPATRVRRQIGRGSWICSPAGFGRGSTCYAN</sequence>
<gene>
    <name evidence="2" type="ORF">C8J28_12116</name>
</gene>
<organism evidence="2 3">
    <name type="scientific">Cereibacter azotoformans</name>
    <dbReference type="NCBI Taxonomy" id="43057"/>
    <lineage>
        <taxon>Bacteria</taxon>
        <taxon>Pseudomonadati</taxon>
        <taxon>Pseudomonadota</taxon>
        <taxon>Alphaproteobacteria</taxon>
        <taxon>Rhodobacterales</taxon>
        <taxon>Paracoccaceae</taxon>
        <taxon>Cereibacter</taxon>
    </lineage>
</organism>
<reference evidence="2 3" key="1">
    <citation type="submission" date="2018-04" db="EMBL/GenBank/DDBJ databases">
        <title>Genomic Encyclopedia of Type Strains, Phase III (KMG-III): the genomes of soil and plant-associated and newly described type strains.</title>
        <authorList>
            <person name="Whitman W."/>
        </authorList>
    </citation>
    <scope>NUCLEOTIDE SEQUENCE [LARGE SCALE GENOMIC DNA]</scope>
    <source>
        <strain evidence="2 3">KA25</strain>
    </source>
</reference>